<dbReference type="AlphaFoldDB" id="A7HKL4"/>
<dbReference type="Proteomes" id="UP000002415">
    <property type="component" value="Chromosome"/>
</dbReference>
<reference evidence="9 10" key="1">
    <citation type="submission" date="2007-07" db="EMBL/GenBank/DDBJ databases">
        <title>Complete sequence of Fervidobacterium nodosum Rt17-B1.</title>
        <authorList>
            <consortium name="US DOE Joint Genome Institute"/>
            <person name="Copeland A."/>
            <person name="Lucas S."/>
            <person name="Lapidus A."/>
            <person name="Barry K."/>
            <person name="Glavina del Rio T."/>
            <person name="Dalin E."/>
            <person name="Tice H."/>
            <person name="Pitluck S."/>
            <person name="Saunders E."/>
            <person name="Brettin T."/>
            <person name="Bruce D."/>
            <person name="Detter J.C."/>
            <person name="Han C."/>
            <person name="Schmutz J."/>
            <person name="Larimer F."/>
            <person name="Land M."/>
            <person name="Hauser L."/>
            <person name="Kyrpides N."/>
            <person name="Mikhailova N."/>
            <person name="Nelson K."/>
            <person name="Gogarten J.P."/>
            <person name="Noll K."/>
            <person name="Richardson P."/>
        </authorList>
    </citation>
    <scope>NUCLEOTIDE SEQUENCE [LARGE SCALE GENOMIC DNA]</scope>
    <source>
        <strain evidence="10">ATCC 35602 / DSM 5306 / Rt17-B1</strain>
    </source>
</reference>
<dbReference type="GO" id="GO:0010945">
    <property type="term" value="F:coenzyme A diphosphatase activity"/>
    <property type="evidence" value="ECO:0007669"/>
    <property type="project" value="InterPro"/>
</dbReference>
<dbReference type="PANTHER" id="PTHR12992:SF11">
    <property type="entry name" value="MITOCHONDRIAL COENZYME A DIPHOSPHATASE NUDT8"/>
    <property type="match status" value="1"/>
</dbReference>
<gene>
    <name evidence="9" type="ordered locus">Fnod_0590</name>
</gene>
<evidence type="ECO:0000256" key="3">
    <source>
        <dbReference type="ARBA" id="ARBA00022723"/>
    </source>
</evidence>
<dbReference type="HOGENOM" id="CLU_040940_5_2_0"/>
<feature type="domain" description="Nudix hydrolase" evidence="8">
    <location>
        <begin position="7"/>
        <end position="132"/>
    </location>
</feature>
<dbReference type="InterPro" id="IPR000086">
    <property type="entry name" value="NUDIX_hydrolase_dom"/>
</dbReference>
<dbReference type="Pfam" id="PF00293">
    <property type="entry name" value="NUDIX"/>
    <property type="match status" value="1"/>
</dbReference>
<reference evidence="9 10" key="2">
    <citation type="journal article" date="2009" name="Proc. Natl. Acad. Sci. U.S.A.">
        <title>On the chimeric nature, thermophilic origin, and phylogenetic placement of the Thermotogales.</title>
        <authorList>
            <person name="Zhaxybayeva O."/>
            <person name="Swithers K.S."/>
            <person name="Lapierre P."/>
            <person name="Fournier G.P."/>
            <person name="Bickhart D.M."/>
            <person name="DeBoy R.T."/>
            <person name="Nelson K.E."/>
            <person name="Nesbo C.L."/>
            <person name="Doolittle W.F."/>
            <person name="Gogarten J.P."/>
            <person name="Noll K.M."/>
        </authorList>
    </citation>
    <scope>NUCLEOTIDE SEQUENCE [LARGE SCALE GENOMIC DNA]</scope>
    <source>
        <strain evidence="10">ATCC 35602 / DSM 5306 / Rt17-B1</strain>
    </source>
</reference>
<evidence type="ECO:0000313" key="9">
    <source>
        <dbReference type="EMBL" id="ABS60447.1"/>
    </source>
</evidence>
<organism evidence="9 10">
    <name type="scientific">Fervidobacterium nodosum (strain ATCC 35602 / DSM 5306 / Rt17-B1)</name>
    <dbReference type="NCBI Taxonomy" id="381764"/>
    <lineage>
        <taxon>Bacteria</taxon>
        <taxon>Thermotogati</taxon>
        <taxon>Thermotogota</taxon>
        <taxon>Thermotogae</taxon>
        <taxon>Thermotogales</taxon>
        <taxon>Fervidobacteriaceae</taxon>
        <taxon>Fervidobacterium</taxon>
    </lineage>
</organism>
<evidence type="ECO:0000256" key="4">
    <source>
        <dbReference type="ARBA" id="ARBA00022801"/>
    </source>
</evidence>
<comment type="similarity">
    <text evidence="7">Belongs to the Nudix hydrolase family.</text>
</comment>
<keyword evidence="5" id="KW-0460">Magnesium</keyword>
<dbReference type="CDD" id="cd03426">
    <property type="entry name" value="NUDIX_CoAse_Nudt7"/>
    <property type="match status" value="1"/>
</dbReference>
<dbReference type="InterPro" id="IPR020084">
    <property type="entry name" value="NUDIX_hydrolase_CS"/>
</dbReference>
<evidence type="ECO:0000256" key="1">
    <source>
        <dbReference type="ARBA" id="ARBA00001936"/>
    </source>
</evidence>
<dbReference type="KEGG" id="fno:Fnod_0590"/>
<dbReference type="STRING" id="381764.Fnod_0590"/>
<evidence type="ECO:0000259" key="8">
    <source>
        <dbReference type="PROSITE" id="PS51462"/>
    </source>
</evidence>
<comment type="cofactor">
    <cofactor evidence="1">
        <name>Mn(2+)</name>
        <dbReference type="ChEBI" id="CHEBI:29035"/>
    </cofactor>
</comment>
<evidence type="ECO:0000256" key="7">
    <source>
        <dbReference type="RuleBase" id="RU003476"/>
    </source>
</evidence>
<comment type="cofactor">
    <cofactor evidence="2">
        <name>Mg(2+)</name>
        <dbReference type="ChEBI" id="CHEBI:18420"/>
    </cofactor>
</comment>
<evidence type="ECO:0000256" key="2">
    <source>
        <dbReference type="ARBA" id="ARBA00001946"/>
    </source>
</evidence>
<dbReference type="PANTHER" id="PTHR12992">
    <property type="entry name" value="NUDIX HYDROLASE"/>
    <property type="match status" value="1"/>
</dbReference>
<dbReference type="eggNOG" id="COG1051">
    <property type="taxonomic scope" value="Bacteria"/>
</dbReference>
<keyword evidence="10" id="KW-1185">Reference proteome</keyword>
<dbReference type="Gene3D" id="3.90.79.10">
    <property type="entry name" value="Nucleoside Triphosphate Pyrophosphohydrolase"/>
    <property type="match status" value="1"/>
</dbReference>
<dbReference type="EMBL" id="CP000771">
    <property type="protein sequence ID" value="ABS60447.1"/>
    <property type="molecule type" value="Genomic_DNA"/>
</dbReference>
<dbReference type="GO" id="GO:0046872">
    <property type="term" value="F:metal ion binding"/>
    <property type="evidence" value="ECO:0007669"/>
    <property type="project" value="UniProtKB-KW"/>
</dbReference>
<dbReference type="PRINTS" id="PR00502">
    <property type="entry name" value="NUDIXFAMILY"/>
</dbReference>
<keyword evidence="4 7" id="KW-0378">Hydrolase</keyword>
<dbReference type="InterPro" id="IPR015797">
    <property type="entry name" value="NUDIX_hydrolase-like_dom_sf"/>
</dbReference>
<dbReference type="OrthoDB" id="9802805at2"/>
<dbReference type="SUPFAM" id="SSF55811">
    <property type="entry name" value="Nudix"/>
    <property type="match status" value="1"/>
</dbReference>
<keyword evidence="3" id="KW-0479">Metal-binding</keyword>
<keyword evidence="6" id="KW-0464">Manganese</keyword>
<evidence type="ECO:0000313" key="10">
    <source>
        <dbReference type="Proteomes" id="UP000002415"/>
    </source>
</evidence>
<proteinExistence type="inferred from homology"/>
<name>A7HKL4_FERNB</name>
<dbReference type="PROSITE" id="PS51462">
    <property type="entry name" value="NUDIX"/>
    <property type="match status" value="1"/>
</dbReference>
<dbReference type="RefSeq" id="WP_011993766.1">
    <property type="nucleotide sequence ID" value="NC_009718.1"/>
</dbReference>
<accession>A7HKL4</accession>
<dbReference type="InterPro" id="IPR020476">
    <property type="entry name" value="Nudix_hydrolase"/>
</dbReference>
<protein>
    <submittedName>
        <fullName evidence="9">NUDIX hydrolase</fullName>
    </submittedName>
</protein>
<evidence type="ECO:0000256" key="5">
    <source>
        <dbReference type="ARBA" id="ARBA00022842"/>
    </source>
</evidence>
<evidence type="ECO:0000256" key="6">
    <source>
        <dbReference type="ARBA" id="ARBA00023211"/>
    </source>
</evidence>
<dbReference type="InterPro" id="IPR045121">
    <property type="entry name" value="CoAse"/>
</dbReference>
<dbReference type="PROSITE" id="PS00893">
    <property type="entry name" value="NUDIX_BOX"/>
    <property type="match status" value="1"/>
</dbReference>
<sequence length="181" mass="21191">MKLLGQFNYYAVCVPIYKNQLVFEVRSQYIAQPLEISFPGGRIEEGETPYEAAVRELREEIGVDVVRKLFDIEPIVTPFNSVIFPYAVEVDISKLKINNFEVLETFLVPIEHFSKPYKTANVDVILSPNEDFPYELIPGGRNYPWKRGTYEVMFYKWEDYIIWGITARIAHRTWEIVSNKL</sequence>